<protein>
    <submittedName>
        <fullName evidence="1">Uncharacterized protein</fullName>
    </submittedName>
</protein>
<dbReference type="AlphaFoldDB" id="A8GLU8"/>
<dbReference type="EMBL" id="CP000847">
    <property type="protein sequence ID" value="ABV74373.1"/>
    <property type="molecule type" value="Genomic_DNA"/>
</dbReference>
<dbReference type="STRING" id="293614.A1C_00190"/>
<dbReference type="Proteomes" id="UP000006830">
    <property type="component" value="Chromosome"/>
</dbReference>
<gene>
    <name evidence="1" type="ordered locus">A1C_00190</name>
</gene>
<organism evidence="1 2">
    <name type="scientific">Rickettsia akari (strain Hartford)</name>
    <dbReference type="NCBI Taxonomy" id="293614"/>
    <lineage>
        <taxon>Bacteria</taxon>
        <taxon>Pseudomonadati</taxon>
        <taxon>Pseudomonadota</taxon>
        <taxon>Alphaproteobacteria</taxon>
        <taxon>Rickettsiales</taxon>
        <taxon>Rickettsiaceae</taxon>
        <taxon>Rickettsieae</taxon>
        <taxon>Rickettsia</taxon>
        <taxon>spotted fever group</taxon>
    </lineage>
</organism>
<dbReference type="KEGG" id="rak:A1C_00190"/>
<accession>A8GLU8</accession>
<dbReference type="HOGENOM" id="CLU_2668721_0_0_5"/>
<name>A8GLU8_RICAH</name>
<evidence type="ECO:0000313" key="1">
    <source>
        <dbReference type="EMBL" id="ABV74373.1"/>
    </source>
</evidence>
<reference evidence="1" key="1">
    <citation type="submission" date="2007-09" db="EMBL/GenBank/DDBJ databases">
        <title>Complete Genome Sequence of Rickettsia akari.</title>
        <authorList>
            <person name="Madan A."/>
            <person name="Fahey J."/>
            <person name="Helton E."/>
            <person name="Ketteman M."/>
            <person name="Madan A."/>
            <person name="Rodrigues S."/>
            <person name="Sanchez A."/>
            <person name="Whiting M."/>
            <person name="Dasch G."/>
            <person name="Eremeeva M."/>
        </authorList>
    </citation>
    <scope>NUCLEOTIDE SEQUENCE</scope>
    <source>
        <strain evidence="1">Hartford</strain>
    </source>
</reference>
<sequence length="77" mass="9094">MISAPCSQLKFIQEAEKYKNLAEKFKEEKLETYYTHITTSQLHDSYFKESLLKCDDLKTLILHLDHIMIIMKILAIC</sequence>
<evidence type="ECO:0000313" key="2">
    <source>
        <dbReference type="Proteomes" id="UP000006830"/>
    </source>
</evidence>
<proteinExistence type="predicted"/>
<dbReference type="RefSeq" id="WP_012013243.1">
    <property type="nucleotide sequence ID" value="NC_009881.1"/>
</dbReference>
<keyword evidence="2" id="KW-1185">Reference proteome</keyword>